<evidence type="ECO:0000313" key="3">
    <source>
        <dbReference type="Proteomes" id="UP001408789"/>
    </source>
</evidence>
<dbReference type="InterPro" id="IPR043502">
    <property type="entry name" value="DNA/RNA_pol_sf"/>
</dbReference>
<evidence type="ECO:0000313" key="2">
    <source>
        <dbReference type="EMBL" id="KAK9073730.1"/>
    </source>
</evidence>
<protein>
    <recommendedName>
        <fullName evidence="1">Reverse transcriptase domain-containing protein</fullName>
    </recommendedName>
</protein>
<dbReference type="InterPro" id="IPR000477">
    <property type="entry name" value="RT_dom"/>
</dbReference>
<sequence length="107" mass="12109">MIREVKYPKWLANVVVVQKNNGIWRVCVDYTDLNKACPKDPFPLPHIDAMVDATVGHEMLTFMDASAGFQQIQMEPCDQEHTSFMTPTCIYCYTATPFGLRNAGATY</sequence>
<comment type="caution">
    <text evidence="2">The sequence shown here is derived from an EMBL/GenBank/DDBJ whole genome shotgun (WGS) entry which is preliminary data.</text>
</comment>
<dbReference type="Proteomes" id="UP001408789">
    <property type="component" value="Unassembled WGS sequence"/>
</dbReference>
<keyword evidence="3" id="KW-1185">Reference proteome</keyword>
<dbReference type="EMBL" id="JBCNJP010000008">
    <property type="protein sequence ID" value="KAK9073730.1"/>
    <property type="molecule type" value="Genomic_DNA"/>
</dbReference>
<feature type="domain" description="Reverse transcriptase" evidence="1">
    <location>
        <begin position="17"/>
        <end position="106"/>
    </location>
</feature>
<dbReference type="InterPro" id="IPR053134">
    <property type="entry name" value="RNA-dir_DNA_polymerase"/>
</dbReference>
<dbReference type="Pfam" id="PF00078">
    <property type="entry name" value="RVT_1"/>
    <property type="match status" value="1"/>
</dbReference>
<dbReference type="Gene3D" id="3.10.10.10">
    <property type="entry name" value="HIV Type 1 Reverse Transcriptase, subunit A, domain 1"/>
    <property type="match status" value="1"/>
</dbReference>
<evidence type="ECO:0000259" key="1">
    <source>
        <dbReference type="Pfam" id="PF00078"/>
    </source>
</evidence>
<name>A0AAP0DIH8_9ASTR</name>
<reference evidence="2 3" key="1">
    <citation type="submission" date="2024-04" db="EMBL/GenBank/DDBJ databases">
        <title>The reference genome of an endangered Asteraceae, Deinandra increscens subsp. villosa, native to the Central Coast of California.</title>
        <authorList>
            <person name="Guilliams M."/>
            <person name="Hasenstab-Lehman K."/>
            <person name="Meyer R."/>
            <person name="Mcevoy S."/>
        </authorList>
    </citation>
    <scope>NUCLEOTIDE SEQUENCE [LARGE SCALE GENOMIC DNA]</scope>
    <source>
        <tissue evidence="2">Leaf</tissue>
    </source>
</reference>
<dbReference type="AlphaFoldDB" id="A0AAP0DIH8"/>
<proteinExistence type="predicted"/>
<dbReference type="InterPro" id="IPR043128">
    <property type="entry name" value="Rev_trsase/Diguanyl_cyclase"/>
</dbReference>
<dbReference type="PANTHER" id="PTHR24559:SF431">
    <property type="entry name" value="RNA-DIRECTED DNA POLYMERASE HOMOLOG"/>
    <property type="match status" value="1"/>
</dbReference>
<dbReference type="SUPFAM" id="SSF56672">
    <property type="entry name" value="DNA/RNA polymerases"/>
    <property type="match status" value="1"/>
</dbReference>
<gene>
    <name evidence="2" type="ORF">SSX86_006324</name>
</gene>
<dbReference type="CDD" id="cd01647">
    <property type="entry name" value="RT_LTR"/>
    <property type="match status" value="1"/>
</dbReference>
<accession>A0AAP0DIH8</accession>
<organism evidence="2 3">
    <name type="scientific">Deinandra increscens subsp. villosa</name>
    <dbReference type="NCBI Taxonomy" id="3103831"/>
    <lineage>
        <taxon>Eukaryota</taxon>
        <taxon>Viridiplantae</taxon>
        <taxon>Streptophyta</taxon>
        <taxon>Embryophyta</taxon>
        <taxon>Tracheophyta</taxon>
        <taxon>Spermatophyta</taxon>
        <taxon>Magnoliopsida</taxon>
        <taxon>eudicotyledons</taxon>
        <taxon>Gunneridae</taxon>
        <taxon>Pentapetalae</taxon>
        <taxon>asterids</taxon>
        <taxon>campanulids</taxon>
        <taxon>Asterales</taxon>
        <taxon>Asteraceae</taxon>
        <taxon>Asteroideae</taxon>
        <taxon>Heliantheae alliance</taxon>
        <taxon>Madieae</taxon>
        <taxon>Madiinae</taxon>
        <taxon>Deinandra</taxon>
    </lineage>
</organism>
<dbReference type="PANTHER" id="PTHR24559">
    <property type="entry name" value="TRANSPOSON TY3-I GAG-POL POLYPROTEIN"/>
    <property type="match status" value="1"/>
</dbReference>
<dbReference type="Gene3D" id="3.30.70.270">
    <property type="match status" value="1"/>
</dbReference>